<sequence length="969" mass="108700">MATALPKISVLEDPYPQVDFSASLPPVLARGNLTEAWRKVLRNEGTLLPEEWRLPHGPLPSRPDYSRVSRGKSYPQDQRRLEKERKLHKAWRLRHLSDSYSGAHQVHSELYVEHGGVSGWVSQPLSFVPIVGFPPFNVRSVSGTDVRDHLHNPRGLCHGCVRLICDPSYLTAEHPERVGGGYLYGDERDRKWPLGGAWWRGPPSTHPTAPVDWDTAGRMKHPNRSDGIVQSLPRLPNYNSVVRAGKSADDSERLKTKGTRPARDQGSRGSTVILPIVGSPPVSRDRTNSIKDPDAVDLESVNLPRIAGLNSGSTPPDFGEDSDLDSDRMDIVSLSEDGADAETGLSEQISSKLHVIDEDIEGMANKMRPGSADSGLGSTLSGGTSSDDSSYAHSRRRAEAARKQGKHVRWKRVPVQVEFIKEPTLEETSPLPPSPQLSDRDMTSPTPSPDSTERVRSVELPPLPNLPDLESTEEEATNEHIDPTIEPKDVDESVRSAKTSITRRPKPKPKTWRDLIKPAHSMPTTRRRSAKGHADDDLFDDALPDDDPLDYLAKYCIVRPNRLPTYEAIFTWYAKGPGEDEEVITGRTAFNQTKKLRSSSSSLRSEKDIDDGSDEKLGPREMFNDTPQGYKEKVTIKIAYLLGKQDDLRMELHQLRGDLVRSIAEEARKPGALSNVKTKKGKSKGKKKSKKSKSKKSGVSTASSAVSKSAELRKMSDKELLASLTKQEKENLESLIQVRRVRTEMTSRADRIDKLQARITHLQDEIRRADWKLTKQRAADMRQFTQSPGFRRAQSSRYRTLHPEIDVELDVEDLKDALFQVNSHLSTKELDFISHVLDIPGRRRLNLKLFSAIAALSERITEVEPFVKKLIDKMDFEALSVKMERCKEMFRLLSDQYSDTPPGTVKTHALGVEMAAGGLRNDHIKRVLCKLDREGTGLVDFLTYLIYIPLFIEIHERIVDDPLASDRFR</sequence>
<protein>
    <submittedName>
        <fullName evidence="2">Hypp8067 protein</fullName>
    </submittedName>
</protein>
<dbReference type="PANTHER" id="PTHR35538">
    <property type="entry name" value="LIG_CHAN-GLU_BD DOMAIN-CONTAINING PROTEIN"/>
    <property type="match status" value="1"/>
</dbReference>
<feature type="region of interest" description="Disordered" evidence="1">
    <location>
        <begin position="365"/>
        <end position="409"/>
    </location>
</feature>
<gene>
    <name evidence="2" type="primary">Hypp8067</name>
    <name evidence="2" type="ORF">BLAG_LOCUS9480</name>
</gene>
<dbReference type="AlphaFoldDB" id="A0A8J9Z6T0"/>
<feature type="region of interest" description="Disordered" evidence="1">
    <location>
        <begin position="593"/>
        <end position="628"/>
    </location>
</feature>
<feature type="region of interest" description="Disordered" evidence="1">
    <location>
        <begin position="670"/>
        <end position="712"/>
    </location>
</feature>
<feature type="compositionally biased region" description="Low complexity" evidence="1">
    <location>
        <begin position="370"/>
        <end position="389"/>
    </location>
</feature>
<reference evidence="2" key="1">
    <citation type="submission" date="2022-01" db="EMBL/GenBank/DDBJ databases">
        <authorList>
            <person name="Braso-Vives M."/>
        </authorList>
    </citation>
    <scope>NUCLEOTIDE SEQUENCE</scope>
</reference>
<feature type="region of interest" description="Disordered" evidence="1">
    <location>
        <begin position="421"/>
        <end position="536"/>
    </location>
</feature>
<dbReference type="EMBL" id="OV696701">
    <property type="protein sequence ID" value="CAH1247969.1"/>
    <property type="molecule type" value="Genomic_DNA"/>
</dbReference>
<evidence type="ECO:0000313" key="2">
    <source>
        <dbReference type="EMBL" id="CAH1247969.1"/>
    </source>
</evidence>
<feature type="compositionally biased region" description="Basic and acidic residues" evidence="1">
    <location>
        <begin position="246"/>
        <end position="266"/>
    </location>
</feature>
<keyword evidence="3" id="KW-1185">Reference proteome</keyword>
<feature type="compositionally biased region" description="Basic and acidic residues" evidence="1">
    <location>
        <begin position="614"/>
        <end position="623"/>
    </location>
</feature>
<feature type="compositionally biased region" description="Basic residues" evidence="1">
    <location>
        <begin position="677"/>
        <end position="696"/>
    </location>
</feature>
<feature type="compositionally biased region" description="Basic and acidic residues" evidence="1">
    <location>
        <begin position="477"/>
        <end position="495"/>
    </location>
</feature>
<name>A0A8J9Z6T0_BRALA</name>
<dbReference type="OrthoDB" id="2121618at2759"/>
<proteinExistence type="predicted"/>
<feature type="region of interest" description="Disordered" evidence="1">
    <location>
        <begin position="243"/>
        <end position="296"/>
    </location>
</feature>
<feature type="compositionally biased region" description="Low complexity" evidence="1">
    <location>
        <begin position="697"/>
        <end position="709"/>
    </location>
</feature>
<dbReference type="PANTHER" id="PTHR35538:SF4">
    <property type="entry name" value="EF-HAND DOMAIN-CONTAINING PROTEIN"/>
    <property type="match status" value="1"/>
</dbReference>
<feature type="compositionally biased region" description="Basic and acidic residues" evidence="1">
    <location>
        <begin position="283"/>
        <end position="294"/>
    </location>
</feature>
<evidence type="ECO:0000313" key="3">
    <source>
        <dbReference type="Proteomes" id="UP000838412"/>
    </source>
</evidence>
<feature type="region of interest" description="Disordered" evidence="1">
    <location>
        <begin position="52"/>
        <end position="81"/>
    </location>
</feature>
<feature type="compositionally biased region" description="Basic residues" evidence="1">
    <location>
        <begin position="501"/>
        <end position="510"/>
    </location>
</feature>
<accession>A0A8J9Z6T0</accession>
<organism evidence="2 3">
    <name type="scientific">Branchiostoma lanceolatum</name>
    <name type="common">Common lancelet</name>
    <name type="synonym">Amphioxus lanceolatum</name>
    <dbReference type="NCBI Taxonomy" id="7740"/>
    <lineage>
        <taxon>Eukaryota</taxon>
        <taxon>Metazoa</taxon>
        <taxon>Chordata</taxon>
        <taxon>Cephalochordata</taxon>
        <taxon>Leptocardii</taxon>
        <taxon>Amphioxiformes</taxon>
        <taxon>Branchiostomatidae</taxon>
        <taxon>Branchiostoma</taxon>
    </lineage>
</organism>
<evidence type="ECO:0000256" key="1">
    <source>
        <dbReference type="SAM" id="MobiDB-lite"/>
    </source>
</evidence>
<dbReference type="Proteomes" id="UP000838412">
    <property type="component" value="Chromosome 16"/>
</dbReference>
<feature type="region of interest" description="Disordered" evidence="1">
    <location>
        <begin position="306"/>
        <end position="325"/>
    </location>
</feature>